<comment type="caution">
    <text evidence="2">The sequence shown here is derived from an EMBL/GenBank/DDBJ whole genome shotgun (WGS) entry which is preliminary data.</text>
</comment>
<reference evidence="2" key="1">
    <citation type="submission" date="2022-03" db="EMBL/GenBank/DDBJ databases">
        <authorList>
            <person name="Lindestad O."/>
        </authorList>
    </citation>
    <scope>NUCLEOTIDE SEQUENCE</scope>
</reference>
<protein>
    <submittedName>
        <fullName evidence="2">Jg3677 protein</fullName>
    </submittedName>
</protein>
<gene>
    <name evidence="2" type="primary">jg3677</name>
    <name evidence="2" type="ORF">PAEG_LOCUS6458</name>
</gene>
<accession>A0A8S4QV75</accession>
<evidence type="ECO:0000256" key="1">
    <source>
        <dbReference type="SAM" id="MobiDB-lite"/>
    </source>
</evidence>
<dbReference type="AlphaFoldDB" id="A0A8S4QV75"/>
<evidence type="ECO:0000313" key="3">
    <source>
        <dbReference type="Proteomes" id="UP000838756"/>
    </source>
</evidence>
<keyword evidence="3" id="KW-1185">Reference proteome</keyword>
<dbReference type="Proteomes" id="UP000838756">
    <property type="component" value="Unassembled WGS sequence"/>
</dbReference>
<proteinExistence type="predicted"/>
<feature type="region of interest" description="Disordered" evidence="1">
    <location>
        <begin position="20"/>
        <end position="54"/>
    </location>
</feature>
<organism evidence="2 3">
    <name type="scientific">Pararge aegeria aegeria</name>
    <dbReference type="NCBI Taxonomy" id="348720"/>
    <lineage>
        <taxon>Eukaryota</taxon>
        <taxon>Metazoa</taxon>
        <taxon>Ecdysozoa</taxon>
        <taxon>Arthropoda</taxon>
        <taxon>Hexapoda</taxon>
        <taxon>Insecta</taxon>
        <taxon>Pterygota</taxon>
        <taxon>Neoptera</taxon>
        <taxon>Endopterygota</taxon>
        <taxon>Lepidoptera</taxon>
        <taxon>Glossata</taxon>
        <taxon>Ditrysia</taxon>
        <taxon>Papilionoidea</taxon>
        <taxon>Nymphalidae</taxon>
        <taxon>Satyrinae</taxon>
        <taxon>Satyrini</taxon>
        <taxon>Parargina</taxon>
        <taxon>Pararge</taxon>
    </lineage>
</organism>
<dbReference type="EMBL" id="CAKXAJ010019855">
    <property type="protein sequence ID" value="CAH2219116.1"/>
    <property type="molecule type" value="Genomic_DNA"/>
</dbReference>
<sequence>MSSSKRSPRAMPMETIITRYKSQQKHNNIKQNKNVTKSKSKPKPQEQYVWKQKQTKSLNEENNIIVLDDDREFYPDKPKRNIGCPKIVLKPKYSMKLIGGTKSSNKRKLHMPQKGN</sequence>
<name>A0A8S4QV75_9NEOP</name>
<evidence type="ECO:0000313" key="2">
    <source>
        <dbReference type="EMBL" id="CAH2219116.1"/>
    </source>
</evidence>
<dbReference type="OrthoDB" id="6932441at2759"/>